<keyword evidence="1" id="KW-0808">Transferase</keyword>
<organism evidence="8 9">
    <name type="scientific">Plastoroseomonas hellenica</name>
    <dbReference type="NCBI Taxonomy" id="2687306"/>
    <lineage>
        <taxon>Bacteria</taxon>
        <taxon>Pseudomonadati</taxon>
        <taxon>Pseudomonadota</taxon>
        <taxon>Alphaproteobacteria</taxon>
        <taxon>Acetobacterales</taxon>
        <taxon>Acetobacteraceae</taxon>
        <taxon>Plastoroseomonas</taxon>
    </lineage>
</organism>
<dbReference type="Pfam" id="PF08544">
    <property type="entry name" value="GHMP_kinases_C"/>
    <property type="match status" value="1"/>
</dbReference>
<dbReference type="InterPro" id="IPR013750">
    <property type="entry name" value="GHMP_kinase_C_dom"/>
</dbReference>
<keyword evidence="2" id="KW-0547">Nucleotide-binding</keyword>
<evidence type="ECO:0000256" key="1">
    <source>
        <dbReference type="ARBA" id="ARBA00022679"/>
    </source>
</evidence>
<name>A0ABS5F311_9PROT</name>
<evidence type="ECO:0000313" key="9">
    <source>
        <dbReference type="Proteomes" id="UP001196870"/>
    </source>
</evidence>
<dbReference type="Gene3D" id="3.30.230.120">
    <property type="match status" value="1"/>
</dbReference>
<evidence type="ECO:0000313" key="8">
    <source>
        <dbReference type="EMBL" id="MBR0666978.1"/>
    </source>
</evidence>
<dbReference type="PRINTS" id="PR00960">
    <property type="entry name" value="LMBPPROTEIN"/>
</dbReference>
<dbReference type="Pfam" id="PF00288">
    <property type="entry name" value="GHMP_kinases_N"/>
    <property type="match status" value="1"/>
</dbReference>
<feature type="domain" description="GHMP kinase N-terminal" evidence="6">
    <location>
        <begin position="75"/>
        <end position="160"/>
    </location>
</feature>
<evidence type="ECO:0000256" key="4">
    <source>
        <dbReference type="ARBA" id="ARBA00022840"/>
    </source>
</evidence>
<dbReference type="GO" id="GO:0016301">
    <property type="term" value="F:kinase activity"/>
    <property type="evidence" value="ECO:0007669"/>
    <property type="project" value="UniProtKB-KW"/>
</dbReference>
<dbReference type="InterPro" id="IPR020568">
    <property type="entry name" value="Ribosomal_Su5_D2-typ_SF"/>
</dbReference>
<accession>A0ABS5F311</accession>
<evidence type="ECO:0000256" key="2">
    <source>
        <dbReference type="ARBA" id="ARBA00022741"/>
    </source>
</evidence>
<comment type="similarity">
    <text evidence="5">Belongs to the GHMP kinase family.</text>
</comment>
<dbReference type="InterPro" id="IPR052203">
    <property type="entry name" value="GHMP_Kinase-Related"/>
</dbReference>
<dbReference type="PANTHER" id="PTHR32463:SF0">
    <property type="entry name" value="L-FUCOSE KINASE"/>
    <property type="match status" value="1"/>
</dbReference>
<evidence type="ECO:0000259" key="7">
    <source>
        <dbReference type="Pfam" id="PF08544"/>
    </source>
</evidence>
<dbReference type="SUPFAM" id="SSF55060">
    <property type="entry name" value="GHMP Kinase, C-terminal domain"/>
    <property type="match status" value="1"/>
</dbReference>
<feature type="domain" description="GHMP kinase C-terminal" evidence="7">
    <location>
        <begin position="240"/>
        <end position="311"/>
    </location>
</feature>
<keyword evidence="9" id="KW-1185">Reference proteome</keyword>
<dbReference type="InterPro" id="IPR006204">
    <property type="entry name" value="GHMP_kinase_N_dom"/>
</dbReference>
<dbReference type="SUPFAM" id="SSF54211">
    <property type="entry name" value="Ribosomal protein S5 domain 2-like"/>
    <property type="match status" value="1"/>
</dbReference>
<dbReference type="EMBL" id="JAAGBB010000028">
    <property type="protein sequence ID" value="MBR0666978.1"/>
    <property type="molecule type" value="Genomic_DNA"/>
</dbReference>
<evidence type="ECO:0000256" key="5">
    <source>
        <dbReference type="ARBA" id="ARBA00038121"/>
    </source>
</evidence>
<dbReference type="InterPro" id="IPR036554">
    <property type="entry name" value="GHMP_kinase_C_sf"/>
</dbReference>
<proteinExistence type="inferred from homology"/>
<dbReference type="RefSeq" id="WP_211854756.1">
    <property type="nucleotide sequence ID" value="NZ_JAAGBB010000028.1"/>
</dbReference>
<protein>
    <submittedName>
        <fullName evidence="8">Kinase</fullName>
    </submittedName>
</protein>
<reference evidence="9" key="1">
    <citation type="journal article" date="2021" name="Syst. Appl. Microbiol.">
        <title>Roseomonas hellenica sp. nov., isolated from roots of wild-growing Alkanna tinctoria.</title>
        <authorList>
            <person name="Rat A."/>
            <person name="Naranjo H.D."/>
            <person name="Lebbe L."/>
            <person name="Cnockaert M."/>
            <person name="Krigas N."/>
            <person name="Grigoriadou K."/>
            <person name="Maloupa E."/>
            <person name="Willems A."/>
        </authorList>
    </citation>
    <scope>NUCLEOTIDE SEQUENCE [LARGE SCALE GENOMIC DNA]</scope>
    <source>
        <strain evidence="9">LMG 31523</strain>
    </source>
</reference>
<comment type="caution">
    <text evidence="8">The sequence shown here is derived from an EMBL/GenBank/DDBJ whole genome shotgun (WGS) entry which is preliminary data.</text>
</comment>
<keyword evidence="4" id="KW-0067">ATP-binding</keyword>
<dbReference type="InterPro" id="IPR001174">
    <property type="entry name" value="HddA/FKP"/>
</dbReference>
<dbReference type="InterPro" id="IPR014606">
    <property type="entry name" value="Heptose_7-P_kinase"/>
</dbReference>
<dbReference type="PIRSF" id="PIRSF036406">
    <property type="entry name" value="Hept_kin"/>
    <property type="match status" value="1"/>
</dbReference>
<evidence type="ECO:0000256" key="3">
    <source>
        <dbReference type="ARBA" id="ARBA00022777"/>
    </source>
</evidence>
<keyword evidence="3 8" id="KW-0418">Kinase</keyword>
<dbReference type="Proteomes" id="UP001196870">
    <property type="component" value="Unassembled WGS sequence"/>
</dbReference>
<sequence length="345" mass="38620">MIIVRAPLRVSFFGGGTDLPAWFNRPERAAVLSTTINKYVYVQLRRLPAVFDFNYRIAWGMLEEVKTVREIKHPVVRALLEYYDQDGESGYEIIYNADLPSRTGLGSSSAFTVALLNAWFGNHERLCSKRFLAQQAIFLEQDLLKETVGSQDQVAAAYGGLNRIDFLPGGDFTVSTLHVPAERRNELQNSLMLFFTGFARSAPEIEKMKVARYEERVQNLRTMHAMVGEGERILSDPRREISEFGDLLHEAWMAKRSIDPSVSNSVIDEAYDTARAYGARGGKLLGAGGGGFLMMLVPPERQAAVKEALRSLTHVPFRMEREGASVVLYNPELASNYLAAEARVC</sequence>
<gene>
    <name evidence="8" type="ORF">GXW71_21640</name>
</gene>
<evidence type="ECO:0000259" key="6">
    <source>
        <dbReference type="Pfam" id="PF00288"/>
    </source>
</evidence>
<dbReference type="PANTHER" id="PTHR32463">
    <property type="entry name" value="L-FUCOSE KINASE"/>
    <property type="match status" value="1"/>
</dbReference>